<evidence type="ECO:0000313" key="3">
    <source>
        <dbReference type="Proteomes" id="UP001353858"/>
    </source>
</evidence>
<gene>
    <name evidence="2" type="ORF">RN001_014151</name>
</gene>
<feature type="region of interest" description="Disordered" evidence="1">
    <location>
        <begin position="66"/>
        <end position="101"/>
    </location>
</feature>
<reference evidence="3" key="1">
    <citation type="submission" date="2023-01" db="EMBL/GenBank/DDBJ databases">
        <title>Key to firefly adult light organ development and bioluminescence: homeobox transcription factors regulate luciferase expression and transportation to peroxisome.</title>
        <authorList>
            <person name="Fu X."/>
        </authorList>
    </citation>
    <scope>NUCLEOTIDE SEQUENCE [LARGE SCALE GENOMIC DNA]</scope>
</reference>
<protein>
    <submittedName>
        <fullName evidence="2">Uncharacterized protein</fullName>
    </submittedName>
</protein>
<dbReference type="AlphaFoldDB" id="A0AAN7P5F2"/>
<dbReference type="Proteomes" id="UP001353858">
    <property type="component" value="Unassembled WGS sequence"/>
</dbReference>
<accession>A0AAN7P5F2</accession>
<proteinExistence type="predicted"/>
<evidence type="ECO:0000256" key="1">
    <source>
        <dbReference type="SAM" id="MobiDB-lite"/>
    </source>
</evidence>
<feature type="compositionally biased region" description="Low complexity" evidence="1">
    <location>
        <begin position="124"/>
        <end position="143"/>
    </location>
</feature>
<feature type="region of interest" description="Disordered" evidence="1">
    <location>
        <begin position="114"/>
        <end position="143"/>
    </location>
</feature>
<comment type="caution">
    <text evidence="2">The sequence shown here is derived from an EMBL/GenBank/DDBJ whole genome shotgun (WGS) entry which is preliminary data.</text>
</comment>
<evidence type="ECO:0000313" key="2">
    <source>
        <dbReference type="EMBL" id="KAK4874791.1"/>
    </source>
</evidence>
<sequence length="213" mass="23785">MHTRMFTNYQQITKATRVFKIGVRSRILGDVSSAPPCDCSISQGEQSCLLGHLIEVINKLVNCPRHQTTERPSSEDCSDATQTPSEESSTEDVAPIIASTTDQTPVSEYIETTSTQEYTEEETTPTTTTTEKIESISTVSTTTEASTCPTERVTEECPQPTLTNFKIPLPKDRSCDNEERSDFIYIPVLKVDDDTKPFDLANVLKCLFMRDKQ</sequence>
<organism evidence="2 3">
    <name type="scientific">Aquatica leii</name>
    <dbReference type="NCBI Taxonomy" id="1421715"/>
    <lineage>
        <taxon>Eukaryota</taxon>
        <taxon>Metazoa</taxon>
        <taxon>Ecdysozoa</taxon>
        <taxon>Arthropoda</taxon>
        <taxon>Hexapoda</taxon>
        <taxon>Insecta</taxon>
        <taxon>Pterygota</taxon>
        <taxon>Neoptera</taxon>
        <taxon>Endopterygota</taxon>
        <taxon>Coleoptera</taxon>
        <taxon>Polyphaga</taxon>
        <taxon>Elateriformia</taxon>
        <taxon>Elateroidea</taxon>
        <taxon>Lampyridae</taxon>
        <taxon>Luciolinae</taxon>
        <taxon>Aquatica</taxon>
    </lineage>
</organism>
<keyword evidence="3" id="KW-1185">Reference proteome</keyword>
<dbReference type="EMBL" id="JARPUR010000006">
    <property type="protein sequence ID" value="KAK4874791.1"/>
    <property type="molecule type" value="Genomic_DNA"/>
</dbReference>
<name>A0AAN7P5F2_9COLE</name>